<comment type="caution">
    <text evidence="6">The sequence shown here is derived from an EMBL/GenBank/DDBJ whole genome shotgun (WGS) entry which is preliminary data.</text>
</comment>
<keyword evidence="4" id="KW-0175">Coiled coil</keyword>
<dbReference type="PROSITE" id="PS50949">
    <property type="entry name" value="HTH_GNTR"/>
    <property type="match status" value="1"/>
</dbReference>
<gene>
    <name evidence="6" type="ORF">J2Z43_002392</name>
</gene>
<dbReference type="InterPro" id="IPR036390">
    <property type="entry name" value="WH_DNA-bd_sf"/>
</dbReference>
<keyword evidence="7" id="KW-1185">Reference proteome</keyword>
<keyword evidence="1" id="KW-0805">Transcription regulation</keyword>
<dbReference type="Gene3D" id="1.10.10.10">
    <property type="entry name" value="Winged helix-like DNA-binding domain superfamily/Winged helix DNA-binding domain"/>
    <property type="match status" value="1"/>
</dbReference>
<evidence type="ECO:0000256" key="1">
    <source>
        <dbReference type="ARBA" id="ARBA00023015"/>
    </source>
</evidence>
<dbReference type="InterPro" id="IPR036388">
    <property type="entry name" value="WH-like_DNA-bd_sf"/>
</dbReference>
<reference evidence="6 7" key="1">
    <citation type="submission" date="2021-03" db="EMBL/GenBank/DDBJ databases">
        <title>Genomic Encyclopedia of Type Strains, Phase IV (KMG-IV): sequencing the most valuable type-strain genomes for metagenomic binning, comparative biology and taxonomic classification.</title>
        <authorList>
            <person name="Goeker M."/>
        </authorList>
    </citation>
    <scope>NUCLEOTIDE SEQUENCE [LARGE SCALE GENOMIC DNA]</scope>
    <source>
        <strain evidence="6 7">DSM 1289</strain>
    </source>
</reference>
<dbReference type="EMBL" id="JAGGJX010000006">
    <property type="protein sequence ID" value="MBP1855990.1"/>
    <property type="molecule type" value="Genomic_DNA"/>
</dbReference>
<dbReference type="CDD" id="cd07377">
    <property type="entry name" value="WHTH_GntR"/>
    <property type="match status" value="1"/>
</dbReference>
<evidence type="ECO:0000256" key="2">
    <source>
        <dbReference type="ARBA" id="ARBA00023125"/>
    </source>
</evidence>
<dbReference type="GO" id="GO:0003677">
    <property type="term" value="F:DNA binding"/>
    <property type="evidence" value="ECO:0007669"/>
    <property type="project" value="UniProtKB-KW"/>
</dbReference>
<dbReference type="RefSeq" id="WP_209457372.1">
    <property type="nucleotide sequence ID" value="NZ_BAAACS010000016.1"/>
</dbReference>
<evidence type="ECO:0000313" key="7">
    <source>
        <dbReference type="Proteomes" id="UP000767291"/>
    </source>
</evidence>
<sequence length="122" mass="14294">MKLQFDNNKPIYIQLIEYLKFKIISGELQIGSRLESVRTMAEEAEVNPNTMQRALSELEREGLVYSQRTKGRFVTEDKTKIDEMKKNIAKIEIKKLKEILNRLGYNEDQMIEIIIESLKGEN</sequence>
<proteinExistence type="predicted"/>
<protein>
    <submittedName>
        <fullName evidence="6">DNA-binding transcriptional regulator YhcF (GntR family)</fullName>
    </submittedName>
</protein>
<evidence type="ECO:0000256" key="3">
    <source>
        <dbReference type="ARBA" id="ARBA00023163"/>
    </source>
</evidence>
<evidence type="ECO:0000259" key="5">
    <source>
        <dbReference type="PROSITE" id="PS50949"/>
    </source>
</evidence>
<evidence type="ECO:0000313" key="6">
    <source>
        <dbReference type="EMBL" id="MBP1855990.1"/>
    </source>
</evidence>
<dbReference type="Pfam" id="PF00392">
    <property type="entry name" value="GntR"/>
    <property type="match status" value="1"/>
</dbReference>
<dbReference type="SMART" id="SM00345">
    <property type="entry name" value="HTH_GNTR"/>
    <property type="match status" value="1"/>
</dbReference>
<feature type="domain" description="HTH gntR-type" evidence="5">
    <location>
        <begin position="9"/>
        <end position="77"/>
    </location>
</feature>
<evidence type="ECO:0000256" key="4">
    <source>
        <dbReference type="SAM" id="Coils"/>
    </source>
</evidence>
<dbReference type="SUPFAM" id="SSF46785">
    <property type="entry name" value="Winged helix' DNA-binding domain"/>
    <property type="match status" value="1"/>
</dbReference>
<dbReference type="PANTHER" id="PTHR38445:SF6">
    <property type="entry name" value="GNTR-FAMILY TRANSCRIPTIONAL REGULATOR"/>
    <property type="match status" value="1"/>
</dbReference>
<feature type="coiled-coil region" evidence="4">
    <location>
        <begin position="41"/>
        <end position="94"/>
    </location>
</feature>
<dbReference type="Proteomes" id="UP000767291">
    <property type="component" value="Unassembled WGS sequence"/>
</dbReference>
<name>A0ABS4EDG8_9FIRM</name>
<accession>A0ABS4EDG8</accession>
<keyword evidence="2 6" id="KW-0238">DNA-binding</keyword>
<dbReference type="InterPro" id="IPR000524">
    <property type="entry name" value="Tscrpt_reg_HTH_GntR"/>
</dbReference>
<dbReference type="PANTHER" id="PTHR38445">
    <property type="entry name" value="HTH-TYPE TRANSCRIPTIONAL REPRESSOR YTRA"/>
    <property type="match status" value="1"/>
</dbReference>
<organism evidence="6 7">
    <name type="scientific">Metaclostridioides mangenotii</name>
    <dbReference type="NCBI Taxonomy" id="1540"/>
    <lineage>
        <taxon>Bacteria</taxon>
        <taxon>Bacillati</taxon>
        <taxon>Bacillota</taxon>
        <taxon>Clostridia</taxon>
        <taxon>Peptostreptococcales</taxon>
        <taxon>Peptostreptococcaceae</taxon>
        <taxon>Metaclostridioides</taxon>
    </lineage>
</organism>
<keyword evidence="3" id="KW-0804">Transcription</keyword>